<dbReference type="AntiFam" id="ANF00081">
    <property type="entry name" value="Shadow ORF (opposite lysS)"/>
</dbReference>
<protein>
    <submittedName>
        <fullName evidence="1">Uncharacterized protein</fullName>
    </submittedName>
</protein>
<comment type="caution">
    <text evidence="1">The sequence shown here is derived from an EMBL/GenBank/DDBJ whole genome shotgun (WGS) entry which is preliminary data.</text>
</comment>
<dbReference type="AlphaFoldDB" id="A0A645JFI9"/>
<reference evidence="1" key="1">
    <citation type="submission" date="2019-08" db="EMBL/GenBank/DDBJ databases">
        <authorList>
            <person name="Kucharzyk K."/>
            <person name="Murdoch R.W."/>
            <person name="Higgins S."/>
            <person name="Loffler F."/>
        </authorList>
    </citation>
    <scope>NUCLEOTIDE SEQUENCE</scope>
</reference>
<dbReference type="EMBL" id="VSSQ01130971">
    <property type="protein sequence ID" value="MPN58363.1"/>
    <property type="molecule type" value="Genomic_DNA"/>
</dbReference>
<evidence type="ECO:0000313" key="1">
    <source>
        <dbReference type="EMBL" id="MPN58363.1"/>
    </source>
</evidence>
<gene>
    <name evidence="1" type="ORF">SDC9_206067</name>
</gene>
<organism evidence="1">
    <name type="scientific">bioreactor metagenome</name>
    <dbReference type="NCBI Taxonomy" id="1076179"/>
    <lineage>
        <taxon>unclassified sequences</taxon>
        <taxon>metagenomes</taxon>
        <taxon>ecological metagenomes</taxon>
    </lineage>
</organism>
<sequence>MQLRRYTHVHINIERIMMRYKRARRRAACRCLQHGRFDFHKTLRVKIVAHFLYNTGPGHESLAYFWVNDQIYITLAVTHILILEPMEFFGQRKQRFGQQLNLLRMYRNLSRLCFEYKAGYPDDVADIELFKRSVLILADVVAADIDLDLALAVHNMGKARFAHNPL</sequence>
<proteinExistence type="predicted"/>
<name>A0A645JFI9_9ZZZZ</name>
<accession>A0A645JFI9</accession>